<keyword evidence="3" id="KW-0732">Signal</keyword>
<evidence type="ECO:0000256" key="3">
    <source>
        <dbReference type="SAM" id="SignalP"/>
    </source>
</evidence>
<proteinExistence type="predicted"/>
<dbReference type="RefSeq" id="WP_169454703.1">
    <property type="nucleotide sequence ID" value="NZ_CP051774.1"/>
</dbReference>
<organism evidence="4 5">
    <name type="scientific">Luteolibacter luteus</name>
    <dbReference type="NCBI Taxonomy" id="2728835"/>
    <lineage>
        <taxon>Bacteria</taxon>
        <taxon>Pseudomonadati</taxon>
        <taxon>Verrucomicrobiota</taxon>
        <taxon>Verrucomicrobiia</taxon>
        <taxon>Verrucomicrobiales</taxon>
        <taxon>Verrucomicrobiaceae</taxon>
        <taxon>Luteolibacter</taxon>
    </lineage>
</organism>
<evidence type="ECO:0000256" key="1">
    <source>
        <dbReference type="SAM" id="Coils"/>
    </source>
</evidence>
<dbReference type="KEGG" id="luo:HHL09_11065"/>
<accession>A0A858RHK1</accession>
<dbReference type="AlphaFoldDB" id="A0A858RHK1"/>
<feature type="region of interest" description="Disordered" evidence="2">
    <location>
        <begin position="108"/>
        <end position="128"/>
    </location>
</feature>
<evidence type="ECO:0000313" key="5">
    <source>
        <dbReference type="Proteomes" id="UP000501812"/>
    </source>
</evidence>
<feature type="signal peptide" evidence="3">
    <location>
        <begin position="1"/>
        <end position="16"/>
    </location>
</feature>
<dbReference type="Proteomes" id="UP000501812">
    <property type="component" value="Chromosome"/>
</dbReference>
<keyword evidence="1" id="KW-0175">Coiled coil</keyword>
<sequence length="236" mass="25642">MKFLPICLSMVLPCLAAVEPPTLPLEVGMLKLRDGTVYEGTKVTGHDAVGVKLMHSGGTARVPYAKLPKDLADKFPRDVAGAKEQLEKEAKAEAAHGRTVDKALAKEAQEEKVDIGTEESPLEKMPDGKGDVSAKIFALESYVRRLESGISQAQTAAADARSRASSYRSQANASVTRRDASGNLYTVDSYNTSKYRKAEFHERRAIKQEAKIKEAEDLIQIANSKISVLKKEHGGS</sequence>
<reference evidence="4 5" key="1">
    <citation type="submission" date="2020-04" db="EMBL/GenBank/DDBJ databases">
        <title>Luteolibacter sp. G-1-1-1 isolated from soil.</title>
        <authorList>
            <person name="Dahal R.H."/>
        </authorList>
    </citation>
    <scope>NUCLEOTIDE SEQUENCE [LARGE SCALE GENOMIC DNA]</scope>
    <source>
        <strain evidence="4 5">G-1-1-1</strain>
    </source>
</reference>
<gene>
    <name evidence="4" type="ORF">HHL09_11065</name>
</gene>
<keyword evidence="5" id="KW-1185">Reference proteome</keyword>
<evidence type="ECO:0000313" key="4">
    <source>
        <dbReference type="EMBL" id="QJE96302.1"/>
    </source>
</evidence>
<protein>
    <submittedName>
        <fullName evidence="4">Uncharacterized protein</fullName>
    </submittedName>
</protein>
<feature type="chain" id="PRO_5032642262" evidence="3">
    <location>
        <begin position="17"/>
        <end position="236"/>
    </location>
</feature>
<evidence type="ECO:0000256" key="2">
    <source>
        <dbReference type="SAM" id="MobiDB-lite"/>
    </source>
</evidence>
<name>A0A858RHK1_9BACT</name>
<feature type="coiled-coil region" evidence="1">
    <location>
        <begin position="198"/>
        <end position="232"/>
    </location>
</feature>
<dbReference type="EMBL" id="CP051774">
    <property type="protein sequence ID" value="QJE96302.1"/>
    <property type="molecule type" value="Genomic_DNA"/>
</dbReference>